<feature type="transmembrane region" description="Helical" evidence="1">
    <location>
        <begin position="203"/>
        <end position="223"/>
    </location>
</feature>
<feature type="transmembrane region" description="Helical" evidence="1">
    <location>
        <begin position="52"/>
        <end position="82"/>
    </location>
</feature>
<feature type="transmembrane region" description="Helical" evidence="1">
    <location>
        <begin position="131"/>
        <end position="158"/>
    </location>
</feature>
<protein>
    <recommendedName>
        <fullName evidence="4">DUF624 domain-containing protein</fullName>
    </recommendedName>
</protein>
<dbReference type="KEGG" id="ttr:Tter_1686"/>
<dbReference type="RefSeq" id="WP_012875626.1">
    <property type="nucleotide sequence ID" value="NC_013525.1"/>
</dbReference>
<evidence type="ECO:0000313" key="2">
    <source>
        <dbReference type="EMBL" id="ACZ42592.1"/>
    </source>
</evidence>
<reference evidence="3" key="1">
    <citation type="journal article" date="2010" name="Stand. Genomic Sci.">
        <title>Complete genome sequence of 'Thermobaculum terrenum' type strain (YNP1).</title>
        <authorList>
            <person name="Kiss H."/>
            <person name="Cleland D."/>
            <person name="Lapidus A."/>
            <person name="Lucas S."/>
            <person name="Glavina Del Rio T."/>
            <person name="Nolan M."/>
            <person name="Tice H."/>
            <person name="Han C."/>
            <person name="Goodwin L."/>
            <person name="Pitluck S."/>
            <person name="Liolios K."/>
            <person name="Ivanova N."/>
            <person name="Mavromatis K."/>
            <person name="Ovchinnikova G."/>
            <person name="Pati A."/>
            <person name="Chen A."/>
            <person name="Palaniappan K."/>
            <person name="Land M."/>
            <person name="Hauser L."/>
            <person name="Chang Y."/>
            <person name="Jeffries C."/>
            <person name="Lu M."/>
            <person name="Brettin T."/>
            <person name="Detter J."/>
            <person name="Goker M."/>
            <person name="Tindall B."/>
            <person name="Beck B."/>
            <person name="McDermott T."/>
            <person name="Woyke T."/>
            <person name="Bristow J."/>
            <person name="Eisen J."/>
            <person name="Markowitz V."/>
            <person name="Hugenholtz P."/>
            <person name="Kyrpides N."/>
            <person name="Klenk H."/>
            <person name="Cheng J."/>
        </authorList>
    </citation>
    <scope>NUCLEOTIDE SEQUENCE [LARGE SCALE GENOMIC DNA]</scope>
    <source>
        <strain evidence="3">ATCC BAA-798 / YNP1</strain>
    </source>
</reference>
<sequence length="242" mass="26368">MISAIKVFFRSIGDTWFNLVGYSVCNVVVAVGAILLPFLIGLGMDAIGIHPLATIVVGILLFVIVGAPLLIGLLHVTAESLVYNERPEVTLMLRHARSDASRAWMLLGLEVLGIAIVLTVVGFYLSVNATWAVPLSMVSIVIGWIWFGTIFLAGPMMVRSEKGALTALRNGFVAFSRYPFFTTTLLIMALLVGLMSILISPLIVLITLSFLSVLLNRATVWILQKEGLIPKPEYPEDESPEL</sequence>
<dbReference type="HOGENOM" id="CLU_1146767_0_0_0"/>
<name>D1CCS7_THET1</name>
<organism evidence="2 3">
    <name type="scientific">Thermobaculum terrenum (strain ATCC BAA-798 / CCMEE 7001 / YNP1)</name>
    <dbReference type="NCBI Taxonomy" id="525904"/>
    <lineage>
        <taxon>Bacteria</taxon>
        <taxon>Bacillati</taxon>
        <taxon>Chloroflexota</taxon>
        <taxon>Chloroflexia</taxon>
        <taxon>Candidatus Thermobaculales</taxon>
        <taxon>Candidatus Thermobaculaceae</taxon>
        <taxon>Thermobaculum</taxon>
    </lineage>
</organism>
<proteinExistence type="predicted"/>
<evidence type="ECO:0000313" key="3">
    <source>
        <dbReference type="Proteomes" id="UP000000323"/>
    </source>
</evidence>
<keyword evidence="1" id="KW-0812">Transmembrane</keyword>
<feature type="transmembrane region" description="Helical" evidence="1">
    <location>
        <begin position="178"/>
        <end position="197"/>
    </location>
</feature>
<gene>
    <name evidence="2" type="ordered locus">Tter_1686</name>
</gene>
<feature type="transmembrane region" description="Helical" evidence="1">
    <location>
        <begin position="103"/>
        <end position="125"/>
    </location>
</feature>
<keyword evidence="3" id="KW-1185">Reference proteome</keyword>
<evidence type="ECO:0008006" key="4">
    <source>
        <dbReference type="Google" id="ProtNLM"/>
    </source>
</evidence>
<dbReference type="STRING" id="525904.Tter_1686"/>
<keyword evidence="1" id="KW-1133">Transmembrane helix</keyword>
<dbReference type="Proteomes" id="UP000000323">
    <property type="component" value="Chromosome 1"/>
</dbReference>
<dbReference type="EMBL" id="CP001825">
    <property type="protein sequence ID" value="ACZ42592.1"/>
    <property type="molecule type" value="Genomic_DNA"/>
</dbReference>
<accession>D1CCS7</accession>
<dbReference type="AlphaFoldDB" id="D1CCS7"/>
<keyword evidence="1" id="KW-0472">Membrane</keyword>
<evidence type="ECO:0000256" key="1">
    <source>
        <dbReference type="SAM" id="Phobius"/>
    </source>
</evidence>
<feature type="transmembrane region" description="Helical" evidence="1">
    <location>
        <begin position="20"/>
        <end position="40"/>
    </location>
</feature>